<evidence type="ECO:0000259" key="2">
    <source>
        <dbReference type="PROSITE" id="PS51740"/>
    </source>
</evidence>
<dbReference type="Pfam" id="PF04014">
    <property type="entry name" value="MazE_antitoxin"/>
    <property type="match status" value="1"/>
</dbReference>
<feature type="domain" description="SpoVT-AbrB" evidence="2">
    <location>
        <begin position="1"/>
        <end position="44"/>
    </location>
</feature>
<reference evidence="3 4" key="1">
    <citation type="submission" date="2020-10" db="EMBL/GenBank/DDBJ databases">
        <title>Identification of Nocardia species via Next-generation sequencing and recognition of intraspecies genetic diversity.</title>
        <authorList>
            <person name="Li P."/>
            <person name="Li P."/>
            <person name="Lu B."/>
        </authorList>
    </citation>
    <scope>NUCLEOTIDE SEQUENCE [LARGE SCALE GENOMIC DNA]</scope>
    <source>
        <strain evidence="3 4">BJ06-0157</strain>
    </source>
</reference>
<evidence type="ECO:0000256" key="1">
    <source>
        <dbReference type="PROSITE-ProRule" id="PRU01076"/>
    </source>
</evidence>
<evidence type="ECO:0000313" key="4">
    <source>
        <dbReference type="Proteomes" id="UP000702209"/>
    </source>
</evidence>
<dbReference type="Proteomes" id="UP000702209">
    <property type="component" value="Unassembled WGS sequence"/>
</dbReference>
<name>A0ABS0CVE0_9NOCA</name>
<sequence>MLLNSKGQVTIPAHLRAKHNLHEGDDVEIIEVDGALRIVRAEGASTRGQRLVRRLRGTADSRDIDGMSTDQIMDLLRGE</sequence>
<dbReference type="EMBL" id="JADLQX010000014">
    <property type="protein sequence ID" value="MBF6299823.1"/>
    <property type="molecule type" value="Genomic_DNA"/>
</dbReference>
<dbReference type="InterPro" id="IPR007159">
    <property type="entry name" value="SpoVT-AbrB_dom"/>
</dbReference>
<dbReference type="InterPro" id="IPR037914">
    <property type="entry name" value="SpoVT-AbrB_sf"/>
</dbReference>
<comment type="caution">
    <text evidence="3">The sequence shown here is derived from an EMBL/GenBank/DDBJ whole genome shotgun (WGS) entry which is preliminary data.</text>
</comment>
<protein>
    <submittedName>
        <fullName evidence="3">AbrB/MazE/SpoVT family DNA-binding domain-containing protein</fullName>
    </submittedName>
</protein>
<dbReference type="GO" id="GO:0003677">
    <property type="term" value="F:DNA binding"/>
    <property type="evidence" value="ECO:0007669"/>
    <property type="project" value="UniProtKB-KW"/>
</dbReference>
<dbReference type="NCBIfam" id="TIGR01439">
    <property type="entry name" value="lp_hng_hel_AbrB"/>
    <property type="match status" value="1"/>
</dbReference>
<dbReference type="RefSeq" id="WP_195131066.1">
    <property type="nucleotide sequence ID" value="NZ_JADLQX010000014.1"/>
</dbReference>
<dbReference type="Gene3D" id="2.10.260.10">
    <property type="match status" value="1"/>
</dbReference>
<keyword evidence="4" id="KW-1185">Reference proteome</keyword>
<proteinExistence type="predicted"/>
<dbReference type="PROSITE" id="PS51740">
    <property type="entry name" value="SPOVT_ABRB"/>
    <property type="match status" value="1"/>
</dbReference>
<organism evidence="3 4">
    <name type="scientific">Nocardia amamiensis</name>
    <dbReference type="NCBI Taxonomy" id="404578"/>
    <lineage>
        <taxon>Bacteria</taxon>
        <taxon>Bacillati</taxon>
        <taxon>Actinomycetota</taxon>
        <taxon>Actinomycetes</taxon>
        <taxon>Mycobacteriales</taxon>
        <taxon>Nocardiaceae</taxon>
        <taxon>Nocardia</taxon>
    </lineage>
</organism>
<dbReference type="SUPFAM" id="SSF89447">
    <property type="entry name" value="AbrB/MazE/MraZ-like"/>
    <property type="match status" value="1"/>
</dbReference>
<dbReference type="SMART" id="SM00966">
    <property type="entry name" value="SpoVT_AbrB"/>
    <property type="match status" value="1"/>
</dbReference>
<evidence type="ECO:0000313" key="3">
    <source>
        <dbReference type="EMBL" id="MBF6299823.1"/>
    </source>
</evidence>
<accession>A0ABS0CVE0</accession>
<gene>
    <name evidence="3" type="ORF">IU459_20080</name>
</gene>
<keyword evidence="1 3" id="KW-0238">DNA-binding</keyword>